<dbReference type="InterPro" id="IPR043128">
    <property type="entry name" value="Rev_trsase/Diguanyl_cyclase"/>
</dbReference>
<dbReference type="NCBIfam" id="TIGR00254">
    <property type="entry name" value="GGDEF"/>
    <property type="match status" value="1"/>
</dbReference>
<organism evidence="2 3">
    <name type="scientific">Nocardioides aromaticivorans</name>
    <dbReference type="NCBI Taxonomy" id="200618"/>
    <lineage>
        <taxon>Bacteria</taxon>
        <taxon>Bacillati</taxon>
        <taxon>Actinomycetota</taxon>
        <taxon>Actinomycetes</taxon>
        <taxon>Propionibacteriales</taxon>
        <taxon>Nocardioidaceae</taxon>
        <taxon>Nocardioides</taxon>
    </lineage>
</organism>
<evidence type="ECO:0000313" key="2">
    <source>
        <dbReference type="EMBL" id="QSR25360.1"/>
    </source>
</evidence>
<evidence type="ECO:0000313" key="3">
    <source>
        <dbReference type="Proteomes" id="UP000662818"/>
    </source>
</evidence>
<dbReference type="Gene3D" id="3.30.450.40">
    <property type="match status" value="1"/>
</dbReference>
<dbReference type="SMART" id="SM00267">
    <property type="entry name" value="GGDEF"/>
    <property type="match status" value="1"/>
</dbReference>
<dbReference type="PANTHER" id="PTHR45138">
    <property type="entry name" value="REGULATORY COMPONENTS OF SENSORY TRANSDUCTION SYSTEM"/>
    <property type="match status" value="1"/>
</dbReference>
<name>A0ABX7PI56_9ACTN</name>
<dbReference type="Proteomes" id="UP000662818">
    <property type="component" value="Chromosome"/>
</dbReference>
<dbReference type="RefSeq" id="WP_242530540.1">
    <property type="nucleotide sequence ID" value="NZ_CP022295.1"/>
</dbReference>
<dbReference type="CDD" id="cd01949">
    <property type="entry name" value="GGDEF"/>
    <property type="match status" value="1"/>
</dbReference>
<protein>
    <submittedName>
        <fullName evidence="2">Diguanylate cyclase</fullName>
    </submittedName>
</protein>
<dbReference type="Pfam" id="PF00990">
    <property type="entry name" value="GGDEF"/>
    <property type="match status" value="1"/>
</dbReference>
<dbReference type="InterPro" id="IPR029787">
    <property type="entry name" value="Nucleotide_cyclase"/>
</dbReference>
<dbReference type="EMBL" id="CP022295">
    <property type="protein sequence ID" value="QSR25360.1"/>
    <property type="molecule type" value="Genomic_DNA"/>
</dbReference>
<dbReference type="InterPro" id="IPR003018">
    <property type="entry name" value="GAF"/>
</dbReference>
<reference evidence="2 3" key="1">
    <citation type="submission" date="2017-06" db="EMBL/GenBank/DDBJ databases">
        <title>Complete Genome Sequence of the Soil Carbazole-Degrading Bacterium Nocardioides aromaticivorans IC177.</title>
        <authorList>
            <person name="Vejarano F."/>
            <person name="Suzuki-Minakuchi C."/>
            <person name="Ohtsubo Y."/>
            <person name="Tsuda M."/>
            <person name="Okada K."/>
            <person name="Nojiri H."/>
        </authorList>
    </citation>
    <scope>NUCLEOTIDE SEQUENCE [LARGE SCALE GENOMIC DNA]</scope>
    <source>
        <strain evidence="2 3">IC177</strain>
    </source>
</reference>
<dbReference type="SMART" id="SM00065">
    <property type="entry name" value="GAF"/>
    <property type="match status" value="1"/>
</dbReference>
<feature type="domain" description="GGDEF" evidence="1">
    <location>
        <begin position="205"/>
        <end position="319"/>
    </location>
</feature>
<proteinExistence type="predicted"/>
<sequence length="319" mass="34469">MGDVTSGLERLLVAVQQLSMAGSLQEVQEVVRTAARDLGACDGATFVLRDGDQCYYADEDAIAPLWKGHRFPLEACISGVAMLERTHVAIPDIYADERVPHEAYRPTFVTSMLMVPVRALDPIAAIGTYWAEPHTPTEAEISLLQGLANATSVALDKVQVHAQLASAVALREATHHLAVTDDLTGLRNRRGFFELARHRWAESTGAGAVAFVDLDGLKVVNDSDGHEAGDRLLRKVATALQSSVRDTDVVARIGGDEFAVFSPDLAPDELQSRLEQAIGRRASIGAAALTDIDLLPDALLQADASMYDVKRRHLRARSA</sequence>
<dbReference type="InterPro" id="IPR029016">
    <property type="entry name" value="GAF-like_dom_sf"/>
</dbReference>
<dbReference type="SUPFAM" id="SSF55073">
    <property type="entry name" value="Nucleotide cyclase"/>
    <property type="match status" value="1"/>
</dbReference>
<dbReference type="PROSITE" id="PS50887">
    <property type="entry name" value="GGDEF"/>
    <property type="match status" value="1"/>
</dbReference>
<keyword evidence="3" id="KW-1185">Reference proteome</keyword>
<gene>
    <name evidence="2" type="ORF">CFH99_06950</name>
</gene>
<dbReference type="InterPro" id="IPR050469">
    <property type="entry name" value="Diguanylate_Cyclase"/>
</dbReference>
<dbReference type="PANTHER" id="PTHR45138:SF9">
    <property type="entry name" value="DIGUANYLATE CYCLASE DGCM-RELATED"/>
    <property type="match status" value="1"/>
</dbReference>
<dbReference type="Gene3D" id="3.30.70.270">
    <property type="match status" value="1"/>
</dbReference>
<dbReference type="Pfam" id="PF13185">
    <property type="entry name" value="GAF_2"/>
    <property type="match status" value="1"/>
</dbReference>
<dbReference type="SUPFAM" id="SSF55781">
    <property type="entry name" value="GAF domain-like"/>
    <property type="match status" value="1"/>
</dbReference>
<accession>A0ABX7PI56</accession>
<evidence type="ECO:0000259" key="1">
    <source>
        <dbReference type="PROSITE" id="PS50887"/>
    </source>
</evidence>
<dbReference type="InterPro" id="IPR000160">
    <property type="entry name" value="GGDEF_dom"/>
</dbReference>